<feature type="compositionally biased region" description="Basic and acidic residues" evidence="4">
    <location>
        <begin position="272"/>
        <end position="294"/>
    </location>
</feature>
<evidence type="ECO:0000259" key="5">
    <source>
        <dbReference type="Pfam" id="PF24245"/>
    </source>
</evidence>
<name>A0A9P8ATJ1_9AGAR</name>
<evidence type="ECO:0000256" key="2">
    <source>
        <dbReference type="ARBA" id="ARBA00023242"/>
    </source>
</evidence>
<feature type="domain" description="INO80 complex subunit F" evidence="5">
    <location>
        <begin position="44"/>
        <end position="90"/>
    </location>
</feature>
<feature type="coiled-coil region" evidence="3">
    <location>
        <begin position="41"/>
        <end position="89"/>
    </location>
</feature>
<comment type="caution">
    <text evidence="6">The sequence shown here is derived from an EMBL/GenBank/DDBJ whole genome shotgun (WGS) entry which is preliminary data.</text>
</comment>
<keyword evidence="2" id="KW-0539">Nucleus</keyword>
<keyword evidence="3" id="KW-0175">Coiled coil</keyword>
<keyword evidence="7" id="KW-1185">Reference proteome</keyword>
<dbReference type="Pfam" id="PF24245">
    <property type="entry name" value="INO80F"/>
    <property type="match status" value="1"/>
</dbReference>
<gene>
    <name evidence="6" type="ORF">BT62DRAFT_1074863</name>
</gene>
<dbReference type="AlphaFoldDB" id="A0A9P8ATJ1"/>
<feature type="compositionally biased region" description="Polar residues" evidence="4">
    <location>
        <begin position="1"/>
        <end position="16"/>
    </location>
</feature>
<dbReference type="OrthoDB" id="10070927at2759"/>
<feature type="compositionally biased region" description="Basic and acidic residues" evidence="4">
    <location>
        <begin position="445"/>
        <end position="460"/>
    </location>
</feature>
<feature type="region of interest" description="Disordered" evidence="4">
    <location>
        <begin position="152"/>
        <end position="335"/>
    </location>
</feature>
<evidence type="ECO:0000313" key="7">
    <source>
        <dbReference type="Proteomes" id="UP000812287"/>
    </source>
</evidence>
<organism evidence="6 7">
    <name type="scientific">Guyanagaster necrorhizus</name>
    <dbReference type="NCBI Taxonomy" id="856835"/>
    <lineage>
        <taxon>Eukaryota</taxon>
        <taxon>Fungi</taxon>
        <taxon>Dikarya</taxon>
        <taxon>Basidiomycota</taxon>
        <taxon>Agaricomycotina</taxon>
        <taxon>Agaricomycetes</taxon>
        <taxon>Agaricomycetidae</taxon>
        <taxon>Agaricales</taxon>
        <taxon>Marasmiineae</taxon>
        <taxon>Physalacriaceae</taxon>
        <taxon>Guyanagaster</taxon>
    </lineage>
</organism>
<dbReference type="InterPro" id="IPR056513">
    <property type="entry name" value="INO80F"/>
</dbReference>
<accession>A0A9P8ATJ1</accession>
<evidence type="ECO:0000256" key="4">
    <source>
        <dbReference type="SAM" id="MobiDB-lite"/>
    </source>
</evidence>
<evidence type="ECO:0000313" key="6">
    <source>
        <dbReference type="EMBL" id="KAG7447469.1"/>
    </source>
</evidence>
<protein>
    <recommendedName>
        <fullName evidence="5">INO80 complex subunit F domain-containing protein</fullName>
    </recommendedName>
</protein>
<feature type="region of interest" description="Disordered" evidence="4">
    <location>
        <begin position="363"/>
        <end position="565"/>
    </location>
</feature>
<dbReference type="Proteomes" id="UP000812287">
    <property type="component" value="Unassembled WGS sequence"/>
</dbReference>
<feature type="compositionally biased region" description="Basic and acidic residues" evidence="4">
    <location>
        <begin position="384"/>
        <end position="402"/>
    </location>
</feature>
<feature type="compositionally biased region" description="Basic and acidic residues" evidence="4">
    <location>
        <begin position="552"/>
        <end position="565"/>
    </location>
</feature>
<dbReference type="GO" id="GO:0005634">
    <property type="term" value="C:nucleus"/>
    <property type="evidence" value="ECO:0007669"/>
    <property type="project" value="UniProtKB-SubCell"/>
</dbReference>
<feature type="compositionally biased region" description="Pro residues" evidence="4">
    <location>
        <begin position="196"/>
        <end position="206"/>
    </location>
</feature>
<evidence type="ECO:0000256" key="1">
    <source>
        <dbReference type="ARBA" id="ARBA00004123"/>
    </source>
</evidence>
<feature type="compositionally biased region" description="Basic and acidic residues" evidence="4">
    <location>
        <begin position="482"/>
        <end position="496"/>
    </location>
</feature>
<evidence type="ECO:0000256" key="3">
    <source>
        <dbReference type="SAM" id="Coils"/>
    </source>
</evidence>
<feature type="compositionally biased region" description="Gly residues" evidence="4">
    <location>
        <begin position="429"/>
        <end position="442"/>
    </location>
</feature>
<proteinExistence type="predicted"/>
<dbReference type="GeneID" id="66101352"/>
<feature type="compositionally biased region" description="Pro residues" evidence="4">
    <location>
        <begin position="244"/>
        <end position="253"/>
    </location>
</feature>
<dbReference type="RefSeq" id="XP_043040969.1">
    <property type="nucleotide sequence ID" value="XM_043179058.1"/>
</dbReference>
<feature type="compositionally biased region" description="Low complexity" evidence="4">
    <location>
        <begin position="301"/>
        <end position="315"/>
    </location>
</feature>
<feature type="region of interest" description="Disordered" evidence="4">
    <location>
        <begin position="1"/>
        <end position="40"/>
    </location>
</feature>
<reference evidence="6" key="1">
    <citation type="submission" date="2020-11" db="EMBL/GenBank/DDBJ databases">
        <title>Adaptations for nitrogen fixation in a non-lichenized fungal sporocarp promotes dispersal by wood-feeding termites.</title>
        <authorList>
            <consortium name="DOE Joint Genome Institute"/>
            <person name="Koch R.A."/>
            <person name="Yoon G."/>
            <person name="Arayal U."/>
            <person name="Lail K."/>
            <person name="Amirebrahimi M."/>
            <person name="Labutti K."/>
            <person name="Lipzen A."/>
            <person name="Riley R."/>
            <person name="Barry K."/>
            <person name="Henrissat B."/>
            <person name="Grigoriev I.V."/>
            <person name="Herr J.R."/>
            <person name="Aime M.C."/>
        </authorList>
    </citation>
    <scope>NUCLEOTIDE SEQUENCE</scope>
    <source>
        <strain evidence="6">MCA 3950</strain>
    </source>
</reference>
<feature type="compositionally biased region" description="Low complexity" evidence="4">
    <location>
        <begin position="17"/>
        <end position="32"/>
    </location>
</feature>
<comment type="subcellular location">
    <subcellularLocation>
        <location evidence="1">Nucleus</location>
    </subcellularLocation>
</comment>
<dbReference type="EMBL" id="MU250531">
    <property type="protein sequence ID" value="KAG7447469.1"/>
    <property type="molecule type" value="Genomic_DNA"/>
</dbReference>
<sequence length="565" mass="62585">MSRQPSPGNAHLSNTTQAQIQSAKQQKSKAYSGGITAGAEDAKYHNKYKELKRKVKEIESDNDKLQLKVMQAKRNIQRMKLERAILYERLSVAPHPHSPELQDRQPLPPIAPQGQPLPTSHLHREGPPMDHDPALVEYLRIHGNVRVVTGPDGRPLPVADPSLGPAVAPATSSIRLTRRSSAGVPPAHDARLGAIPPLPPMQPPMEPGRSHSTRSHSHTTSPTTHHSHVSPSHERSHSGSRRGPPAPYVPHPYPGDSLPPVGHVLLSSPPPSDRERSRRQDMHELAIPHGDMHNHAMGPLSPRSHSSDARSSSSRVHNHQRLGPGTYINREDHRDRQREIDYDAERQWELRERDRRDMMRGGREAELGPAHMHSPPVVHRSSRHSMEYTDHHTSRMREEPGYYHEMSAGSASAGPGYPMQHSRSETPGSGSGASGSGIGGADGPSRPDSRGQYYDHDRPRSFRLRPVSQAQPPSAPPQEELDFVHEDGRSQSRDRGGGGGGVYTPSEQGRSSARIDARKRRSVDMMEVDDPAMAALYPGQDRNSKRYHRERVRGGEDQDDDRMGP</sequence>